<feature type="transmembrane region" description="Helical" evidence="7">
    <location>
        <begin position="110"/>
        <end position="133"/>
    </location>
</feature>
<evidence type="ECO:0000256" key="7">
    <source>
        <dbReference type="SAM" id="Phobius"/>
    </source>
</evidence>
<evidence type="ECO:0000313" key="9">
    <source>
        <dbReference type="EMBL" id="GGO04638.1"/>
    </source>
</evidence>
<dbReference type="SUPFAM" id="SSF103473">
    <property type="entry name" value="MFS general substrate transporter"/>
    <property type="match status" value="1"/>
</dbReference>
<reference evidence="10" key="1">
    <citation type="journal article" date="2019" name="Int. J. Syst. Evol. Microbiol.">
        <title>The Global Catalogue of Microorganisms (GCM) 10K type strain sequencing project: providing services to taxonomists for standard genome sequencing and annotation.</title>
        <authorList>
            <consortium name="The Broad Institute Genomics Platform"/>
            <consortium name="The Broad Institute Genome Sequencing Center for Infectious Disease"/>
            <person name="Wu L."/>
            <person name="Ma J."/>
        </authorList>
    </citation>
    <scope>NUCLEOTIDE SEQUENCE [LARGE SCALE GENOMIC DNA]</scope>
    <source>
        <strain evidence="10">CGMCC 1.6964</strain>
    </source>
</reference>
<keyword evidence="3" id="KW-1003">Cell membrane</keyword>
<comment type="subcellular location">
    <subcellularLocation>
        <location evidence="1">Cell membrane</location>
        <topology evidence="1">Multi-pass membrane protein</topology>
    </subcellularLocation>
</comment>
<keyword evidence="2" id="KW-0813">Transport</keyword>
<feature type="transmembrane region" description="Helical" evidence="7">
    <location>
        <begin position="279"/>
        <end position="297"/>
    </location>
</feature>
<feature type="transmembrane region" description="Helical" evidence="7">
    <location>
        <begin position="54"/>
        <end position="73"/>
    </location>
</feature>
<keyword evidence="6 7" id="KW-0472">Membrane</keyword>
<dbReference type="Proteomes" id="UP000606653">
    <property type="component" value="Unassembled WGS sequence"/>
</dbReference>
<dbReference type="PANTHER" id="PTHR43124">
    <property type="entry name" value="PURINE EFFLUX PUMP PBUE"/>
    <property type="match status" value="1"/>
</dbReference>
<feature type="transmembrane region" description="Helical" evidence="7">
    <location>
        <begin position="303"/>
        <end position="327"/>
    </location>
</feature>
<dbReference type="Gene3D" id="1.20.1250.20">
    <property type="entry name" value="MFS general substrate transporter like domains"/>
    <property type="match status" value="1"/>
</dbReference>
<sequence>MKAVSNRSEVSAVRLPWNGLAVLALAGFICILTEAVPAGLLLPISEELRVSEGMAGQMVTAYALGSLLAAIPLTQAAQGWRRKPLLLLCIAGFLVFNTITALSPSYTVTLAARFLAGVTAGVLWGITAGYARLMSPASVQGKSMAVAMAGTPLALAFGVPVGTFVGGFAGWRTVFGLMSLLAMLLLLWAFRVLPDFPGRAPERRKSLKLVFVLPGVRAVLFTVLAWILAHNILYTYIAPYLMLSGLDNRVDLLLLLFGAAALVGIVGTGALIDGRLRRLVIGSLAGFGLASLALAFLNESAPVIYLATCAWGLTFGGAATLLQTAVANAGGESADLAQSMLVTSWNLAIAGGSATGAFLLGTWGAASLPWAAVILIVFALITAYRARHHGFPSTK</sequence>
<gene>
    <name evidence="9" type="ORF">GCM10010969_30060</name>
</gene>
<dbReference type="CDD" id="cd17324">
    <property type="entry name" value="MFS_NepI_like"/>
    <property type="match status" value="1"/>
</dbReference>
<dbReference type="InterPro" id="IPR036259">
    <property type="entry name" value="MFS_trans_sf"/>
</dbReference>
<feature type="transmembrane region" description="Helical" evidence="7">
    <location>
        <begin position="339"/>
        <end position="361"/>
    </location>
</feature>
<feature type="transmembrane region" description="Helical" evidence="7">
    <location>
        <begin position="171"/>
        <end position="190"/>
    </location>
</feature>
<dbReference type="InterPro" id="IPR020846">
    <property type="entry name" value="MFS_dom"/>
</dbReference>
<evidence type="ECO:0000256" key="2">
    <source>
        <dbReference type="ARBA" id="ARBA00022448"/>
    </source>
</evidence>
<accession>A0ABQ2L658</accession>
<feature type="transmembrane region" description="Helical" evidence="7">
    <location>
        <begin position="252"/>
        <end position="272"/>
    </location>
</feature>
<evidence type="ECO:0000256" key="6">
    <source>
        <dbReference type="ARBA" id="ARBA00023136"/>
    </source>
</evidence>
<organism evidence="9 10">
    <name type="scientific">Saccharibacillus kuerlensis</name>
    <dbReference type="NCBI Taxonomy" id="459527"/>
    <lineage>
        <taxon>Bacteria</taxon>
        <taxon>Bacillati</taxon>
        <taxon>Bacillota</taxon>
        <taxon>Bacilli</taxon>
        <taxon>Bacillales</taxon>
        <taxon>Paenibacillaceae</taxon>
        <taxon>Saccharibacillus</taxon>
    </lineage>
</organism>
<dbReference type="PROSITE" id="PS50850">
    <property type="entry name" value="MFS"/>
    <property type="match status" value="1"/>
</dbReference>
<feature type="transmembrane region" description="Helical" evidence="7">
    <location>
        <begin position="145"/>
        <end position="165"/>
    </location>
</feature>
<protein>
    <submittedName>
        <fullName evidence="9">MFS transporter</fullName>
    </submittedName>
</protein>
<keyword evidence="4 7" id="KW-0812">Transmembrane</keyword>
<evidence type="ECO:0000313" key="10">
    <source>
        <dbReference type="Proteomes" id="UP000606653"/>
    </source>
</evidence>
<feature type="transmembrane region" description="Helical" evidence="7">
    <location>
        <begin position="367"/>
        <end position="386"/>
    </location>
</feature>
<evidence type="ECO:0000256" key="1">
    <source>
        <dbReference type="ARBA" id="ARBA00004651"/>
    </source>
</evidence>
<name>A0ABQ2L658_9BACL</name>
<feature type="transmembrane region" description="Helical" evidence="7">
    <location>
        <begin position="20"/>
        <end position="42"/>
    </location>
</feature>
<evidence type="ECO:0000259" key="8">
    <source>
        <dbReference type="PROSITE" id="PS50850"/>
    </source>
</evidence>
<dbReference type="RefSeq" id="WP_018977900.1">
    <property type="nucleotide sequence ID" value="NZ_BMLN01000009.1"/>
</dbReference>
<dbReference type="InterPro" id="IPR011701">
    <property type="entry name" value="MFS"/>
</dbReference>
<keyword evidence="10" id="KW-1185">Reference proteome</keyword>
<feature type="domain" description="Major facilitator superfamily (MFS) profile" evidence="8">
    <location>
        <begin position="19"/>
        <end position="389"/>
    </location>
</feature>
<feature type="transmembrane region" description="Helical" evidence="7">
    <location>
        <begin position="85"/>
        <end position="104"/>
    </location>
</feature>
<dbReference type="Pfam" id="PF07690">
    <property type="entry name" value="MFS_1"/>
    <property type="match status" value="1"/>
</dbReference>
<keyword evidence="5 7" id="KW-1133">Transmembrane helix</keyword>
<dbReference type="InterPro" id="IPR050189">
    <property type="entry name" value="MFS_Efflux_Transporters"/>
</dbReference>
<dbReference type="EMBL" id="BMLN01000009">
    <property type="protein sequence ID" value="GGO04638.1"/>
    <property type="molecule type" value="Genomic_DNA"/>
</dbReference>
<dbReference type="PANTHER" id="PTHR43124:SF3">
    <property type="entry name" value="CHLORAMPHENICOL EFFLUX PUMP RV0191"/>
    <property type="match status" value="1"/>
</dbReference>
<comment type="caution">
    <text evidence="9">The sequence shown here is derived from an EMBL/GenBank/DDBJ whole genome shotgun (WGS) entry which is preliminary data.</text>
</comment>
<evidence type="ECO:0000256" key="3">
    <source>
        <dbReference type="ARBA" id="ARBA00022475"/>
    </source>
</evidence>
<feature type="transmembrane region" description="Helical" evidence="7">
    <location>
        <begin position="210"/>
        <end position="232"/>
    </location>
</feature>
<evidence type="ECO:0000256" key="4">
    <source>
        <dbReference type="ARBA" id="ARBA00022692"/>
    </source>
</evidence>
<proteinExistence type="predicted"/>
<evidence type="ECO:0000256" key="5">
    <source>
        <dbReference type="ARBA" id="ARBA00022989"/>
    </source>
</evidence>